<gene>
    <name evidence="2" type="ORF">BURMUCGD2_5140</name>
</gene>
<evidence type="ECO:0000313" key="3">
    <source>
        <dbReference type="Proteomes" id="UP000004535"/>
    </source>
</evidence>
<evidence type="ECO:0000313" key="2">
    <source>
        <dbReference type="EMBL" id="EEE09767.1"/>
    </source>
</evidence>
<dbReference type="EMBL" id="ACFC01000001">
    <property type="protein sequence ID" value="EEE09767.1"/>
    <property type="molecule type" value="Genomic_DNA"/>
</dbReference>
<proteinExistence type="predicted"/>
<evidence type="ECO:0000256" key="1">
    <source>
        <dbReference type="SAM" id="MobiDB-lite"/>
    </source>
</evidence>
<feature type="region of interest" description="Disordered" evidence="1">
    <location>
        <begin position="1"/>
        <end position="41"/>
    </location>
</feature>
<dbReference type="Proteomes" id="UP000004535">
    <property type="component" value="Unassembled WGS sequence"/>
</dbReference>
<sequence length="41" mass="4663">MVVRTATRRRLNRLEHSPGEPADRSPRRSPAPHIEFPDAAD</sequence>
<dbReference type="AlphaFoldDB" id="B9BJ84"/>
<reference evidence="2 3" key="1">
    <citation type="journal article" date="2012" name="J. Bacteriol.">
        <title>Draft Genome Sequence Determination for Cystic Fibrosis and Chronic Granulomatous Disease Burkholderia multivorans Isolates.</title>
        <authorList>
            <person name="Varga J.J."/>
            <person name="Losada L."/>
            <person name="Zelazny A.M."/>
            <person name="Brinkac L."/>
            <person name="Harkins D."/>
            <person name="Radune D."/>
            <person name="Hostetler J."/>
            <person name="Sampaio E.P."/>
            <person name="Ronning C.M."/>
            <person name="Nierman W.C."/>
            <person name="Greenberg D.E."/>
            <person name="Holland S.M."/>
            <person name="Goldberg J.B."/>
        </authorList>
    </citation>
    <scope>NUCLEOTIDE SEQUENCE [LARGE SCALE GENOMIC DNA]</scope>
    <source>
        <strain evidence="2 3">CGD2</strain>
    </source>
</reference>
<comment type="caution">
    <text evidence="2">The sequence shown here is derived from an EMBL/GenBank/DDBJ whole genome shotgun (WGS) entry which is preliminary data.</text>
</comment>
<organism evidence="2 3">
    <name type="scientific">Burkholderia multivorans CGD2</name>
    <dbReference type="NCBI Taxonomy" id="513052"/>
    <lineage>
        <taxon>Bacteria</taxon>
        <taxon>Pseudomonadati</taxon>
        <taxon>Pseudomonadota</taxon>
        <taxon>Betaproteobacteria</taxon>
        <taxon>Burkholderiales</taxon>
        <taxon>Burkholderiaceae</taxon>
        <taxon>Burkholderia</taxon>
        <taxon>Burkholderia cepacia complex</taxon>
    </lineage>
</organism>
<feature type="compositionally biased region" description="Basic and acidic residues" evidence="1">
    <location>
        <begin position="12"/>
        <end position="26"/>
    </location>
</feature>
<name>B9BJ84_9BURK</name>
<protein>
    <submittedName>
        <fullName evidence="2">Uncharacterized protein</fullName>
    </submittedName>
</protein>
<accession>B9BJ84</accession>
<feature type="compositionally biased region" description="Basic residues" evidence="1">
    <location>
        <begin position="1"/>
        <end position="11"/>
    </location>
</feature>